<name>A0ABR1C091_NECAM</name>
<protein>
    <submittedName>
        <fullName evidence="1">Uncharacterized protein</fullName>
    </submittedName>
</protein>
<evidence type="ECO:0000313" key="1">
    <source>
        <dbReference type="EMBL" id="KAK6731989.1"/>
    </source>
</evidence>
<comment type="caution">
    <text evidence="1">The sequence shown here is derived from an EMBL/GenBank/DDBJ whole genome shotgun (WGS) entry which is preliminary data.</text>
</comment>
<proteinExistence type="predicted"/>
<dbReference type="Proteomes" id="UP001303046">
    <property type="component" value="Unassembled WGS sequence"/>
</dbReference>
<dbReference type="EMBL" id="JAVFWL010000001">
    <property type="protein sequence ID" value="KAK6731989.1"/>
    <property type="molecule type" value="Genomic_DNA"/>
</dbReference>
<gene>
    <name evidence="1" type="primary">Necator_chrI.g4192</name>
    <name evidence="1" type="ORF">RB195_008063</name>
</gene>
<organism evidence="1 2">
    <name type="scientific">Necator americanus</name>
    <name type="common">Human hookworm</name>
    <dbReference type="NCBI Taxonomy" id="51031"/>
    <lineage>
        <taxon>Eukaryota</taxon>
        <taxon>Metazoa</taxon>
        <taxon>Ecdysozoa</taxon>
        <taxon>Nematoda</taxon>
        <taxon>Chromadorea</taxon>
        <taxon>Rhabditida</taxon>
        <taxon>Rhabditina</taxon>
        <taxon>Rhabditomorpha</taxon>
        <taxon>Strongyloidea</taxon>
        <taxon>Ancylostomatidae</taxon>
        <taxon>Bunostominae</taxon>
        <taxon>Necator</taxon>
    </lineage>
</organism>
<sequence>MNMLMLFQKSELKLDEFPSSASHSWNRTCFLPKKLELDEYTALKGYKERNVEKMCFNETGVILFNEVGIRRSVGRFLENFLHPYRLEQTPIWLISHETQPNHGCSWKTRKLRQKLISRTFNKRTSLLM</sequence>
<accession>A0ABR1C091</accession>
<evidence type="ECO:0000313" key="2">
    <source>
        <dbReference type="Proteomes" id="UP001303046"/>
    </source>
</evidence>
<keyword evidence="2" id="KW-1185">Reference proteome</keyword>
<reference evidence="1 2" key="1">
    <citation type="submission" date="2023-08" db="EMBL/GenBank/DDBJ databases">
        <title>A Necator americanus chromosomal reference genome.</title>
        <authorList>
            <person name="Ilik V."/>
            <person name="Petrzelkova K.J."/>
            <person name="Pardy F."/>
            <person name="Fuh T."/>
            <person name="Niatou-Singa F.S."/>
            <person name="Gouil Q."/>
            <person name="Baker L."/>
            <person name="Ritchie M.E."/>
            <person name="Jex A.R."/>
            <person name="Gazzola D."/>
            <person name="Li H."/>
            <person name="Toshio Fujiwara R."/>
            <person name="Zhan B."/>
            <person name="Aroian R.V."/>
            <person name="Pafco B."/>
            <person name="Schwarz E.M."/>
        </authorList>
    </citation>
    <scope>NUCLEOTIDE SEQUENCE [LARGE SCALE GENOMIC DNA]</scope>
    <source>
        <strain evidence="1 2">Aroian</strain>
        <tissue evidence="1">Whole animal</tissue>
    </source>
</reference>